<evidence type="ECO:0000256" key="2">
    <source>
        <dbReference type="ARBA" id="ARBA00022490"/>
    </source>
</evidence>
<feature type="coiled-coil region" evidence="9">
    <location>
        <begin position="121"/>
        <end position="148"/>
    </location>
</feature>
<keyword evidence="2" id="KW-0963">Cytoplasm</keyword>
<evidence type="ECO:0000256" key="7">
    <source>
        <dbReference type="ARBA" id="ARBA00023163"/>
    </source>
</evidence>
<dbReference type="InterPro" id="IPR051552">
    <property type="entry name" value="HptR"/>
</dbReference>
<keyword evidence="7" id="KW-0804">Transcription</keyword>
<dbReference type="PRINTS" id="PR00032">
    <property type="entry name" value="HTHARAC"/>
</dbReference>
<feature type="domain" description="HTH araC/xylS-type" evidence="10">
    <location>
        <begin position="426"/>
        <end position="524"/>
    </location>
</feature>
<keyword evidence="9" id="KW-0175">Coiled coil</keyword>
<evidence type="ECO:0000313" key="13">
    <source>
        <dbReference type="Proteomes" id="UP001596989"/>
    </source>
</evidence>
<dbReference type="Proteomes" id="UP001596989">
    <property type="component" value="Unassembled WGS sequence"/>
</dbReference>
<name>A0ABW3HLB6_9BACL</name>
<feature type="domain" description="Response regulatory" evidence="11">
    <location>
        <begin position="2"/>
        <end position="119"/>
    </location>
</feature>
<keyword evidence="5" id="KW-0805">Transcription regulation</keyword>
<keyword evidence="3 8" id="KW-0597">Phosphoprotein</keyword>
<dbReference type="SMART" id="SM00448">
    <property type="entry name" value="REC"/>
    <property type="match status" value="1"/>
</dbReference>
<dbReference type="PANTHER" id="PTHR42713">
    <property type="entry name" value="HISTIDINE KINASE-RELATED"/>
    <property type="match status" value="1"/>
</dbReference>
<evidence type="ECO:0000256" key="8">
    <source>
        <dbReference type="PROSITE-ProRule" id="PRU00169"/>
    </source>
</evidence>
<dbReference type="SUPFAM" id="SSF46689">
    <property type="entry name" value="Homeodomain-like"/>
    <property type="match status" value="2"/>
</dbReference>
<sequence>MKILVVDDEKLIRDGIAFMLKHKFYHYENVYEFRNGEEALSWLEEEKADLIITDVRMPYVDGIELIRRVKKMQPSVHFIIISGYAEFHYAEQALNMGVSGYLLKPIQDQAFKETMDKVLTEIEEIRNKDQLQTEYERLSKKMDDSSLEQKLHLFFKTGQEGAVDEIASFLPPDHSYVLAIVHIDGASFYQSTFQYSDLDLIKFSLNNLLQEYSDKTPLKAVLCNHFTDRNQQFVLLSNEDEQQLRKQYAAILMQWHVNLSEYLNLSVTIGVSRVHMGLHTNLYREAHDAYHQRFIQGSNRVLHYVLQQKNWKLPRAQLQLLQKYMERQDLHAVGLILDELFANETYTHSSVNYIYALWLEIWNLIILLAHRLNVEQDTEWETVFINESTLNRFTTLQDMKKYIYSFISNLFCDDYNQKPDAIHTVLRVKQYIDNHYEQELSLNELAMQFAMVPSYFSTMFKKVCGQSFKKYVTDLRIAAAKQLLLESDSIVDDIAQAVGYADVQYFYRVFKQQTGMTPLQYRHSKKNPKHL</sequence>
<organism evidence="12 13">
    <name type="scientific">Paenibacillus chungangensis</name>
    <dbReference type="NCBI Taxonomy" id="696535"/>
    <lineage>
        <taxon>Bacteria</taxon>
        <taxon>Bacillati</taxon>
        <taxon>Bacillota</taxon>
        <taxon>Bacilli</taxon>
        <taxon>Bacillales</taxon>
        <taxon>Paenibacillaceae</taxon>
        <taxon>Paenibacillus</taxon>
    </lineage>
</organism>
<keyword evidence="13" id="KW-1185">Reference proteome</keyword>
<dbReference type="PANTHER" id="PTHR42713:SF3">
    <property type="entry name" value="TRANSCRIPTIONAL REGULATORY PROTEIN HPTR"/>
    <property type="match status" value="1"/>
</dbReference>
<dbReference type="InterPro" id="IPR011006">
    <property type="entry name" value="CheY-like_superfamily"/>
</dbReference>
<dbReference type="Gene3D" id="1.10.10.60">
    <property type="entry name" value="Homeodomain-like"/>
    <property type="match status" value="2"/>
</dbReference>
<evidence type="ECO:0000256" key="9">
    <source>
        <dbReference type="SAM" id="Coils"/>
    </source>
</evidence>
<gene>
    <name evidence="12" type="ORF">ACFQ2I_02485</name>
</gene>
<dbReference type="CDD" id="cd17536">
    <property type="entry name" value="REC_YesN-like"/>
    <property type="match status" value="1"/>
</dbReference>
<keyword evidence="6" id="KW-0238">DNA-binding</keyword>
<protein>
    <submittedName>
        <fullName evidence="12">Response regulator</fullName>
    </submittedName>
</protein>
<reference evidence="13" key="1">
    <citation type="journal article" date="2019" name="Int. J. Syst. Evol. Microbiol.">
        <title>The Global Catalogue of Microorganisms (GCM) 10K type strain sequencing project: providing services to taxonomists for standard genome sequencing and annotation.</title>
        <authorList>
            <consortium name="The Broad Institute Genomics Platform"/>
            <consortium name="The Broad Institute Genome Sequencing Center for Infectious Disease"/>
            <person name="Wu L."/>
            <person name="Ma J."/>
        </authorList>
    </citation>
    <scope>NUCLEOTIDE SEQUENCE [LARGE SCALE GENOMIC DNA]</scope>
    <source>
        <strain evidence="13">CCUG 59129</strain>
    </source>
</reference>
<dbReference type="EMBL" id="JBHTJZ010000004">
    <property type="protein sequence ID" value="MFD0958252.1"/>
    <property type="molecule type" value="Genomic_DNA"/>
</dbReference>
<evidence type="ECO:0000259" key="11">
    <source>
        <dbReference type="PROSITE" id="PS50110"/>
    </source>
</evidence>
<dbReference type="PROSITE" id="PS01124">
    <property type="entry name" value="HTH_ARAC_FAMILY_2"/>
    <property type="match status" value="1"/>
</dbReference>
<dbReference type="InterPro" id="IPR020449">
    <property type="entry name" value="Tscrpt_reg_AraC-type_HTH"/>
</dbReference>
<evidence type="ECO:0000256" key="4">
    <source>
        <dbReference type="ARBA" id="ARBA00023012"/>
    </source>
</evidence>
<dbReference type="InterPro" id="IPR018060">
    <property type="entry name" value="HTH_AraC"/>
</dbReference>
<evidence type="ECO:0000256" key="6">
    <source>
        <dbReference type="ARBA" id="ARBA00023125"/>
    </source>
</evidence>
<evidence type="ECO:0000313" key="12">
    <source>
        <dbReference type="EMBL" id="MFD0958252.1"/>
    </source>
</evidence>
<dbReference type="Pfam" id="PF12833">
    <property type="entry name" value="HTH_18"/>
    <property type="match status" value="1"/>
</dbReference>
<dbReference type="PROSITE" id="PS50110">
    <property type="entry name" value="RESPONSE_REGULATORY"/>
    <property type="match status" value="1"/>
</dbReference>
<evidence type="ECO:0000256" key="1">
    <source>
        <dbReference type="ARBA" id="ARBA00004496"/>
    </source>
</evidence>
<feature type="modified residue" description="4-aspartylphosphate" evidence="8">
    <location>
        <position position="54"/>
    </location>
</feature>
<dbReference type="Gene3D" id="3.40.50.2300">
    <property type="match status" value="1"/>
</dbReference>
<evidence type="ECO:0000259" key="10">
    <source>
        <dbReference type="PROSITE" id="PS01124"/>
    </source>
</evidence>
<dbReference type="PROSITE" id="PS00041">
    <property type="entry name" value="HTH_ARAC_FAMILY_1"/>
    <property type="match status" value="1"/>
</dbReference>
<comment type="caution">
    <text evidence="12">The sequence shown here is derived from an EMBL/GenBank/DDBJ whole genome shotgun (WGS) entry which is preliminary data.</text>
</comment>
<evidence type="ECO:0000256" key="3">
    <source>
        <dbReference type="ARBA" id="ARBA00022553"/>
    </source>
</evidence>
<dbReference type="InterPro" id="IPR001789">
    <property type="entry name" value="Sig_transdc_resp-reg_receiver"/>
</dbReference>
<keyword evidence="4" id="KW-0902">Two-component regulatory system</keyword>
<evidence type="ECO:0000256" key="5">
    <source>
        <dbReference type="ARBA" id="ARBA00023015"/>
    </source>
</evidence>
<dbReference type="InterPro" id="IPR018062">
    <property type="entry name" value="HTH_AraC-typ_CS"/>
</dbReference>
<comment type="subcellular location">
    <subcellularLocation>
        <location evidence="1">Cytoplasm</location>
    </subcellularLocation>
</comment>
<dbReference type="InterPro" id="IPR009057">
    <property type="entry name" value="Homeodomain-like_sf"/>
</dbReference>
<dbReference type="RefSeq" id="WP_377561908.1">
    <property type="nucleotide sequence ID" value="NZ_JBHTJZ010000004.1"/>
</dbReference>
<dbReference type="Pfam" id="PF00072">
    <property type="entry name" value="Response_reg"/>
    <property type="match status" value="1"/>
</dbReference>
<dbReference type="SUPFAM" id="SSF52172">
    <property type="entry name" value="CheY-like"/>
    <property type="match status" value="1"/>
</dbReference>
<dbReference type="SMART" id="SM00342">
    <property type="entry name" value="HTH_ARAC"/>
    <property type="match status" value="1"/>
</dbReference>
<accession>A0ABW3HLB6</accession>
<proteinExistence type="predicted"/>